<feature type="transmembrane region" description="Helical" evidence="1">
    <location>
        <begin position="166"/>
        <end position="188"/>
    </location>
</feature>
<dbReference type="OrthoDB" id="2373222at2"/>
<keyword evidence="1" id="KW-1133">Transmembrane helix</keyword>
<dbReference type="Proteomes" id="UP000318521">
    <property type="component" value="Unassembled WGS sequence"/>
</dbReference>
<dbReference type="AlphaFoldDB" id="A0A553ZVM8"/>
<feature type="transmembrane region" description="Helical" evidence="1">
    <location>
        <begin position="314"/>
        <end position="332"/>
    </location>
</feature>
<dbReference type="Pfam" id="PF09546">
    <property type="entry name" value="Spore_III_AE"/>
    <property type="match status" value="1"/>
</dbReference>
<feature type="signal peptide" evidence="2">
    <location>
        <begin position="1"/>
        <end position="23"/>
    </location>
</feature>
<protein>
    <submittedName>
        <fullName evidence="3">Stage III sporulation protein AE</fullName>
    </submittedName>
</protein>
<dbReference type="InterPro" id="IPR014194">
    <property type="entry name" value="Spore_III_AE"/>
</dbReference>
<comment type="caution">
    <text evidence="3">The sequence shown here is derived from an EMBL/GenBank/DDBJ whole genome shotgun (WGS) entry which is preliminary data.</text>
</comment>
<name>A0A553ZVM8_9BACI</name>
<reference evidence="3 4" key="1">
    <citation type="submission" date="2019-07" db="EMBL/GenBank/DDBJ databases">
        <authorList>
            <person name="Park Y.J."/>
            <person name="Jeong S.E."/>
            <person name="Jung H.S."/>
        </authorList>
    </citation>
    <scope>NUCLEOTIDE SEQUENCE [LARGE SCALE GENOMIC DNA]</scope>
    <source>
        <strain evidence="4">P16(2019)</strain>
    </source>
</reference>
<feature type="transmembrane region" description="Helical" evidence="1">
    <location>
        <begin position="218"/>
        <end position="236"/>
    </location>
</feature>
<feature type="transmembrane region" description="Helical" evidence="1">
    <location>
        <begin position="248"/>
        <end position="269"/>
    </location>
</feature>
<dbReference type="RefSeq" id="WP_143850056.1">
    <property type="nucleotide sequence ID" value="NZ_VLXZ01000012.1"/>
</dbReference>
<feature type="transmembrane region" description="Helical" evidence="1">
    <location>
        <begin position="139"/>
        <end position="160"/>
    </location>
</feature>
<keyword evidence="4" id="KW-1185">Reference proteome</keyword>
<feature type="transmembrane region" description="Helical" evidence="1">
    <location>
        <begin position="110"/>
        <end position="127"/>
    </location>
</feature>
<evidence type="ECO:0000256" key="2">
    <source>
        <dbReference type="SAM" id="SignalP"/>
    </source>
</evidence>
<evidence type="ECO:0000313" key="4">
    <source>
        <dbReference type="Proteomes" id="UP000318521"/>
    </source>
</evidence>
<evidence type="ECO:0000313" key="3">
    <source>
        <dbReference type="EMBL" id="TSB45395.1"/>
    </source>
</evidence>
<sequence length="399" mass="43540">MSRWIIAILLSVLCWSYPGLVLANDNDQTSPEPESSEPAAFIDHQIERLQLDEIQMYWEQVSTEYGGFLPESQKGSFKEFITGEKRFQIKEWGMGLVKFLLHELTTNSKLLGMLILLTLFSQILQSIQNAFESQNVSKAAYAVTYLVLMILAMNSFYVAIHYASEAISSMIHFMIALLPLLLALMASIGSLASSALFHPLIIFLVNTSGILINQFVLPLLFFSAVLGIVSTLSEHYKVSKLADFFRKMAVGLLGIFMTVFLGVISVQGASTAATDGLTVRTAKFIAGNFIPVVGKMFTDATDTVMSASVLLKNTVGMTGLGILFMICVFPLLKVLSLGIIFNVAAAVLQPLGGGPIIECLSIIGKSVMYVFAALALVSLMFFLAITLMVAASNLSFMMR</sequence>
<keyword evidence="2" id="KW-0732">Signal</keyword>
<accession>A0A553ZVM8</accession>
<keyword evidence="1" id="KW-0812">Transmembrane</keyword>
<organism evidence="3 4">
    <name type="scientific">Alkalicoccobacillus porphyridii</name>
    <dbReference type="NCBI Taxonomy" id="2597270"/>
    <lineage>
        <taxon>Bacteria</taxon>
        <taxon>Bacillati</taxon>
        <taxon>Bacillota</taxon>
        <taxon>Bacilli</taxon>
        <taxon>Bacillales</taxon>
        <taxon>Bacillaceae</taxon>
        <taxon>Alkalicoccobacillus</taxon>
    </lineage>
</organism>
<evidence type="ECO:0000256" key="1">
    <source>
        <dbReference type="SAM" id="Phobius"/>
    </source>
</evidence>
<gene>
    <name evidence="3" type="primary">spoIIIAE</name>
    <name evidence="3" type="ORF">FN960_17025</name>
</gene>
<feature type="chain" id="PRO_5021780687" evidence="2">
    <location>
        <begin position="24"/>
        <end position="399"/>
    </location>
</feature>
<proteinExistence type="predicted"/>
<keyword evidence="1" id="KW-0472">Membrane</keyword>
<dbReference type="EMBL" id="VLXZ01000012">
    <property type="protein sequence ID" value="TSB45395.1"/>
    <property type="molecule type" value="Genomic_DNA"/>
</dbReference>
<feature type="transmembrane region" description="Helical" evidence="1">
    <location>
        <begin position="369"/>
        <end position="391"/>
    </location>
</feature>
<dbReference type="NCBIfam" id="TIGR02829">
    <property type="entry name" value="spore_III_AE"/>
    <property type="match status" value="1"/>
</dbReference>